<proteinExistence type="predicted"/>
<feature type="region of interest" description="Disordered" evidence="1">
    <location>
        <begin position="95"/>
        <end position="119"/>
    </location>
</feature>
<dbReference type="Proteomes" id="UP001497744">
    <property type="component" value="Unassembled WGS sequence"/>
</dbReference>
<keyword evidence="3" id="KW-1185">Reference proteome</keyword>
<dbReference type="EMBL" id="BPLF01000001">
    <property type="protein sequence ID" value="GIX60693.1"/>
    <property type="molecule type" value="Genomic_DNA"/>
</dbReference>
<name>A0AAV4LLY6_BABCB</name>
<gene>
    <name evidence="2" type="ORF">BcabD6B2_01280</name>
</gene>
<dbReference type="RefSeq" id="XP_067712764.1">
    <property type="nucleotide sequence ID" value="XM_067856663.1"/>
</dbReference>
<feature type="compositionally biased region" description="Basic and acidic residues" evidence="1">
    <location>
        <begin position="95"/>
        <end position="113"/>
    </location>
</feature>
<evidence type="ECO:0000313" key="3">
    <source>
        <dbReference type="Proteomes" id="UP001497744"/>
    </source>
</evidence>
<dbReference type="GeneID" id="94192176"/>
<protein>
    <submittedName>
        <fullName evidence="2">Uncharacterized protein</fullName>
    </submittedName>
</protein>
<sequence length="119" mass="12424">MLPSRACTYLVGEARGSGGLGDGLLPDLLVFGGDAGDASPGDLAVDDGNVRREYAADVHQVGVEVLDHGHVAAHKGGARLPGDLVGFGVHDGRVVEEEDPERTQDLRASERGSGRNVRR</sequence>
<dbReference type="AlphaFoldDB" id="A0AAV4LLY6"/>
<evidence type="ECO:0000313" key="2">
    <source>
        <dbReference type="EMBL" id="GIX60693.1"/>
    </source>
</evidence>
<comment type="caution">
    <text evidence="2">The sequence shown here is derived from an EMBL/GenBank/DDBJ whole genome shotgun (WGS) entry which is preliminary data.</text>
</comment>
<accession>A0AAV4LLY6</accession>
<organism evidence="2 3">
    <name type="scientific">Babesia caballi</name>
    <dbReference type="NCBI Taxonomy" id="5871"/>
    <lineage>
        <taxon>Eukaryota</taxon>
        <taxon>Sar</taxon>
        <taxon>Alveolata</taxon>
        <taxon>Apicomplexa</taxon>
        <taxon>Aconoidasida</taxon>
        <taxon>Piroplasmida</taxon>
        <taxon>Babesiidae</taxon>
        <taxon>Babesia</taxon>
    </lineage>
</organism>
<reference evidence="2 3" key="1">
    <citation type="submission" date="2021-06" db="EMBL/GenBank/DDBJ databases">
        <title>Genome sequence of Babesia caballi.</title>
        <authorList>
            <person name="Yamagishi J."/>
            <person name="Kidaka T."/>
            <person name="Ochi A."/>
        </authorList>
    </citation>
    <scope>NUCLEOTIDE SEQUENCE [LARGE SCALE GENOMIC DNA]</scope>
    <source>
        <strain evidence="2">USDA-D6B2</strain>
    </source>
</reference>
<evidence type="ECO:0000256" key="1">
    <source>
        <dbReference type="SAM" id="MobiDB-lite"/>
    </source>
</evidence>